<gene>
    <name evidence="1" type="ORF">CSSPTR1EN2_LOCUS2504</name>
</gene>
<organism evidence="1 2">
    <name type="scientific">Sphagnum troendelagicum</name>
    <dbReference type="NCBI Taxonomy" id="128251"/>
    <lineage>
        <taxon>Eukaryota</taxon>
        <taxon>Viridiplantae</taxon>
        <taxon>Streptophyta</taxon>
        <taxon>Embryophyta</taxon>
        <taxon>Bryophyta</taxon>
        <taxon>Sphagnophytina</taxon>
        <taxon>Sphagnopsida</taxon>
        <taxon>Sphagnales</taxon>
        <taxon>Sphagnaceae</taxon>
        <taxon>Sphagnum</taxon>
    </lineage>
</organism>
<proteinExistence type="predicted"/>
<evidence type="ECO:0000313" key="1">
    <source>
        <dbReference type="EMBL" id="CAK9194394.1"/>
    </source>
</evidence>
<keyword evidence="2" id="KW-1185">Reference proteome</keyword>
<dbReference type="EMBL" id="OZ019902">
    <property type="protein sequence ID" value="CAK9194394.1"/>
    <property type="molecule type" value="Genomic_DNA"/>
</dbReference>
<evidence type="ECO:0000313" key="2">
    <source>
        <dbReference type="Proteomes" id="UP001497512"/>
    </source>
</evidence>
<reference evidence="1" key="1">
    <citation type="submission" date="2024-02" db="EMBL/GenBank/DDBJ databases">
        <authorList>
            <consortium name="ELIXIR-Norway"/>
            <consortium name="Elixir Norway"/>
        </authorList>
    </citation>
    <scope>NUCLEOTIDE SEQUENCE</scope>
</reference>
<protein>
    <submittedName>
        <fullName evidence="1">Uncharacterized protein</fullName>
    </submittedName>
</protein>
<accession>A0ABP0TEZ4</accession>
<name>A0ABP0TEZ4_9BRYO</name>
<sequence>MPCFYSEYVNVLLPLLGKYSASVDKLGRLLLQTFYSYQMLVPVEERLMNGNLCPFGSRYLIPVYGCSCAGLLCHRIKFFHLIHEPFKLFFFLKLTIHLPECAEEQLTRNCFQGCSGSCTSFRCPAC</sequence>
<dbReference type="Proteomes" id="UP001497512">
    <property type="component" value="Chromosome 10"/>
</dbReference>